<dbReference type="Proteomes" id="UP000178129">
    <property type="component" value="Unassembled WGS sequence"/>
</dbReference>
<gene>
    <name evidence="1" type="ORF">RCO7_03270</name>
</gene>
<evidence type="ECO:0000313" key="2">
    <source>
        <dbReference type="Proteomes" id="UP000178129"/>
    </source>
</evidence>
<sequence length="45" mass="4579">MSPTLAPNTNGKFLGPTILLCVPCNAPIPPSLANGPCLIPGFPYA</sequence>
<proteinExistence type="predicted"/>
<accession>A0A1E1L733</accession>
<organism evidence="1 2">
    <name type="scientific">Rhynchosporium graminicola</name>
    <dbReference type="NCBI Taxonomy" id="2792576"/>
    <lineage>
        <taxon>Eukaryota</taxon>
        <taxon>Fungi</taxon>
        <taxon>Dikarya</taxon>
        <taxon>Ascomycota</taxon>
        <taxon>Pezizomycotina</taxon>
        <taxon>Leotiomycetes</taxon>
        <taxon>Helotiales</taxon>
        <taxon>Ploettnerulaceae</taxon>
        <taxon>Rhynchosporium</taxon>
    </lineage>
</organism>
<dbReference type="EMBL" id="FJUW01000038">
    <property type="protein sequence ID" value="CZT06223.1"/>
    <property type="molecule type" value="Genomic_DNA"/>
</dbReference>
<protein>
    <submittedName>
        <fullName evidence="1">Uncharacterized protein</fullName>
    </submittedName>
</protein>
<keyword evidence="2" id="KW-1185">Reference proteome</keyword>
<dbReference type="InParanoid" id="A0A1E1L733"/>
<comment type="caution">
    <text evidence="1">The sequence shown here is derived from an EMBL/GenBank/DDBJ whole genome shotgun (WGS) entry which is preliminary data.</text>
</comment>
<evidence type="ECO:0000313" key="1">
    <source>
        <dbReference type="EMBL" id="CZT06223.1"/>
    </source>
</evidence>
<name>A0A1E1L733_9HELO</name>
<reference evidence="2" key="1">
    <citation type="submission" date="2016-03" db="EMBL/GenBank/DDBJ databases">
        <authorList>
            <person name="Ploux O."/>
        </authorList>
    </citation>
    <scope>NUCLEOTIDE SEQUENCE [LARGE SCALE GENOMIC DNA]</scope>
    <source>
        <strain evidence="2">UK7</strain>
    </source>
</reference>
<dbReference type="AlphaFoldDB" id="A0A1E1L733"/>